<evidence type="ECO:0000256" key="1">
    <source>
        <dbReference type="ARBA" id="ARBA00008520"/>
    </source>
</evidence>
<dbReference type="Gene3D" id="3.40.190.10">
    <property type="entry name" value="Periplasmic binding protein-like II"/>
    <property type="match status" value="2"/>
</dbReference>
<dbReference type="AlphaFoldDB" id="A0A1Q8CJW8"/>
<dbReference type="SUPFAM" id="SSF53850">
    <property type="entry name" value="Periplasmic binding protein-like II"/>
    <property type="match status" value="1"/>
</dbReference>
<dbReference type="EMBL" id="MSIE01000052">
    <property type="protein sequence ID" value="OLF14657.1"/>
    <property type="molecule type" value="Genomic_DNA"/>
</dbReference>
<sequence length="427" mass="47208">MTVRRWCGPRFVLAVLLVLTGCARGQDPAARFDQEGPIVFTDGPDTSNNRQIKQLVKAWNDVRGSDERVTFVELSYATDDHRAQLRARAQDLAVADPEKFREQCYDVVTLDVIWATEFAEAGYLVPLDGAELDVDLFLREPVRAVTVNGRLWAVPWRTDAGLLYYRTDLLDKAGKQVPTTWAELAAVADELAEGDLAGYVGQFGRYEGLTVNAVEWIWGAGGEVLAPDGSVVVDEPAAREGIEMLARGVEDGWIPRTALGYDEERSLDAFRQGGAVFMRNWPYAYRRLEDGNSPVSGKFGVASLPGPSALGGWNLGISSCSTHRRTAQDFIQFLTSKDNQRRLFQTAGFGPTIASLYSDLDLGRQFPYLEVLKHSLRTARNRPATPQYEDVSEEIQEHVGDALERVDSVDDRVEDLAEELTTVTGGG</sequence>
<dbReference type="OrthoDB" id="3495561at2"/>
<name>A0A1Q8CJW8_9PSEU</name>
<dbReference type="STRING" id="1912961.BU204_26175"/>
<evidence type="ECO:0008006" key="7">
    <source>
        <dbReference type="Google" id="ProtNLM"/>
    </source>
</evidence>
<organism evidence="5 6">
    <name type="scientific">Actinophytocola xanthii</name>
    <dbReference type="NCBI Taxonomy" id="1912961"/>
    <lineage>
        <taxon>Bacteria</taxon>
        <taxon>Bacillati</taxon>
        <taxon>Actinomycetota</taxon>
        <taxon>Actinomycetes</taxon>
        <taxon>Pseudonocardiales</taxon>
        <taxon>Pseudonocardiaceae</taxon>
    </lineage>
</organism>
<dbReference type="InterPro" id="IPR050490">
    <property type="entry name" value="Bact_solute-bd_prot1"/>
</dbReference>
<evidence type="ECO:0000256" key="4">
    <source>
        <dbReference type="SAM" id="SignalP"/>
    </source>
</evidence>
<feature type="signal peptide" evidence="4">
    <location>
        <begin position="1"/>
        <end position="25"/>
    </location>
</feature>
<dbReference type="Proteomes" id="UP000185596">
    <property type="component" value="Unassembled WGS sequence"/>
</dbReference>
<keyword evidence="2" id="KW-0813">Transport</keyword>
<reference evidence="5 6" key="1">
    <citation type="submission" date="2016-12" db="EMBL/GenBank/DDBJ databases">
        <title>The draft genome sequence of Actinophytocola sp. 11-183.</title>
        <authorList>
            <person name="Wang W."/>
            <person name="Yuan L."/>
        </authorList>
    </citation>
    <scope>NUCLEOTIDE SEQUENCE [LARGE SCALE GENOMIC DNA]</scope>
    <source>
        <strain evidence="5 6">11-183</strain>
    </source>
</reference>
<dbReference type="PANTHER" id="PTHR43649">
    <property type="entry name" value="ARABINOSE-BINDING PROTEIN-RELATED"/>
    <property type="match status" value="1"/>
</dbReference>
<evidence type="ECO:0000313" key="5">
    <source>
        <dbReference type="EMBL" id="OLF14657.1"/>
    </source>
</evidence>
<dbReference type="CDD" id="cd14750">
    <property type="entry name" value="PBP2_TMBP"/>
    <property type="match status" value="1"/>
</dbReference>
<evidence type="ECO:0000256" key="3">
    <source>
        <dbReference type="ARBA" id="ARBA00022729"/>
    </source>
</evidence>
<gene>
    <name evidence="5" type="ORF">BU204_26175</name>
</gene>
<keyword evidence="6" id="KW-1185">Reference proteome</keyword>
<dbReference type="PANTHER" id="PTHR43649:SF34">
    <property type="entry name" value="ABC TRANSPORTER PERIPLASMIC-BINDING PROTEIN YCJN-RELATED"/>
    <property type="match status" value="1"/>
</dbReference>
<comment type="caution">
    <text evidence="5">The sequence shown here is derived from an EMBL/GenBank/DDBJ whole genome shotgun (WGS) entry which is preliminary data.</text>
</comment>
<dbReference type="Pfam" id="PF01547">
    <property type="entry name" value="SBP_bac_1"/>
    <property type="match status" value="1"/>
</dbReference>
<keyword evidence="3 4" id="KW-0732">Signal</keyword>
<dbReference type="PROSITE" id="PS51257">
    <property type="entry name" value="PROKAR_LIPOPROTEIN"/>
    <property type="match status" value="1"/>
</dbReference>
<dbReference type="InterPro" id="IPR006059">
    <property type="entry name" value="SBP"/>
</dbReference>
<proteinExistence type="inferred from homology"/>
<evidence type="ECO:0000256" key="2">
    <source>
        <dbReference type="ARBA" id="ARBA00022448"/>
    </source>
</evidence>
<comment type="similarity">
    <text evidence="1">Belongs to the bacterial solute-binding protein 1 family.</text>
</comment>
<protein>
    <recommendedName>
        <fullName evidence="7">ABC transporter substrate-binding protein</fullName>
    </recommendedName>
</protein>
<evidence type="ECO:0000313" key="6">
    <source>
        <dbReference type="Proteomes" id="UP000185596"/>
    </source>
</evidence>
<dbReference type="RefSeq" id="WP_075128433.1">
    <property type="nucleotide sequence ID" value="NZ_MSIE01000052.1"/>
</dbReference>
<accession>A0A1Q8CJW8</accession>
<feature type="chain" id="PRO_5013226004" description="ABC transporter substrate-binding protein" evidence="4">
    <location>
        <begin position="26"/>
        <end position="427"/>
    </location>
</feature>